<dbReference type="EMBL" id="WKJK01000001">
    <property type="protein sequence ID" value="MRW88939.1"/>
    <property type="molecule type" value="Genomic_DNA"/>
</dbReference>
<evidence type="ECO:0000313" key="1">
    <source>
        <dbReference type="EMBL" id="MRW88939.1"/>
    </source>
</evidence>
<dbReference type="RefSeq" id="WP_371867442.1">
    <property type="nucleotide sequence ID" value="NZ_WKJK01000001.1"/>
</dbReference>
<dbReference type="Proteomes" id="UP000433309">
    <property type="component" value="Unassembled WGS sequence"/>
</dbReference>
<dbReference type="AlphaFoldDB" id="A0A6I2KY49"/>
<evidence type="ECO:0000313" key="2">
    <source>
        <dbReference type="Proteomes" id="UP000433309"/>
    </source>
</evidence>
<keyword evidence="2" id="KW-1185">Reference proteome</keyword>
<proteinExistence type="predicted"/>
<organism evidence="1 2">
    <name type="scientific">Duganella guangzhouensis</name>
    <dbReference type="NCBI Taxonomy" id="2666084"/>
    <lineage>
        <taxon>Bacteria</taxon>
        <taxon>Pseudomonadati</taxon>
        <taxon>Pseudomonadota</taxon>
        <taxon>Betaproteobacteria</taxon>
        <taxon>Burkholderiales</taxon>
        <taxon>Oxalobacteraceae</taxon>
        <taxon>Telluria group</taxon>
        <taxon>Duganella</taxon>
    </lineage>
</organism>
<comment type="caution">
    <text evidence="1">The sequence shown here is derived from an EMBL/GenBank/DDBJ whole genome shotgun (WGS) entry which is preliminary data.</text>
</comment>
<gene>
    <name evidence="1" type="ORF">GJ699_02975</name>
</gene>
<reference evidence="1 2" key="1">
    <citation type="submission" date="2019-11" db="EMBL/GenBank/DDBJ databases">
        <title>Novel species isolated from a subtropical stream in China.</title>
        <authorList>
            <person name="Lu H."/>
        </authorList>
    </citation>
    <scope>NUCLEOTIDE SEQUENCE [LARGE SCALE GENOMIC DNA]</scope>
    <source>
        <strain evidence="1 2">FT80W</strain>
    </source>
</reference>
<accession>A0A6I2KY49</accession>
<protein>
    <submittedName>
        <fullName evidence="1">Uncharacterized protein</fullName>
    </submittedName>
</protein>
<sequence length="524" mass="57750">MFTKHLLYLTSDQLCAYEWAGGRLIGGTCFVNNRGGIDDFMDYIDSHHRAAPVYLMTDLIEEDFQRVTTPHVGGSAGRKLLQRRLQQQYRETPFRHHEVQGRDADGRRDDQVLLSALTNPSAVQPWVEALEQLRMPLAGLYSTTLLSEDLVHKLRLRQEHLLLVTQQSAGWRQSYFQKGMLKFSRLTPAIDRDGNPVDIGAETAKTQQFLTSQRLVGRGNVLHALAIVPAADSAALDAQCEDGAETEFHFLTLESVAATVGLKTEDGKARELGAQMTEPLLLAMLARREPASHYSLGAWQRYYKLWRARVNLYAISTALTLSCAAWTGLNLWQQHQAEGDSARLNAEATQLDRRYRAVMAEMPPRVTSTANMRAAVSVERMLVTQSATPLGMATVVSQALEGTPQIRLLQLDWKVAVPTAAAPAPGQDETQAAPISSLVAGIPTRAPQILVLEAEVSGAQDDYRNAVDSMNQFAQALARHPRMTVEVETPPVDTRSSVKLSGKAGTQVAAPGHAKFTLNLVWKP</sequence>
<name>A0A6I2KY49_9BURK</name>